<gene>
    <name evidence="2" type="ORF">H5410_034253</name>
    <name evidence="3" type="ORF">H5410_034296</name>
    <name evidence="1" type="ORF">H5410_049863</name>
</gene>
<organism evidence="3 4">
    <name type="scientific">Solanum commersonii</name>
    <name type="common">Commerson's wild potato</name>
    <name type="synonym">Commerson's nightshade</name>
    <dbReference type="NCBI Taxonomy" id="4109"/>
    <lineage>
        <taxon>Eukaryota</taxon>
        <taxon>Viridiplantae</taxon>
        <taxon>Streptophyta</taxon>
        <taxon>Embryophyta</taxon>
        <taxon>Tracheophyta</taxon>
        <taxon>Spermatophyta</taxon>
        <taxon>Magnoliopsida</taxon>
        <taxon>eudicotyledons</taxon>
        <taxon>Gunneridae</taxon>
        <taxon>Pentapetalae</taxon>
        <taxon>asterids</taxon>
        <taxon>lamiids</taxon>
        <taxon>Solanales</taxon>
        <taxon>Solanaceae</taxon>
        <taxon>Solanoideae</taxon>
        <taxon>Solaneae</taxon>
        <taxon>Solanum</taxon>
    </lineage>
</organism>
<proteinExistence type="predicted"/>
<sequence>MRNICQIPSRQQYPRLFHFHWDGYGYYLLPKEQVSLANWALHCHRKNSNIWPKKPQVVH</sequence>
<dbReference type="EMBL" id="JACXVP010000006">
    <property type="protein sequence ID" value="KAG5602883.1"/>
    <property type="molecule type" value="Genomic_DNA"/>
</dbReference>
<evidence type="ECO:0000313" key="1">
    <source>
        <dbReference type="EMBL" id="KAG5579236.1"/>
    </source>
</evidence>
<protein>
    <submittedName>
        <fullName evidence="3">Uncharacterized protein</fullName>
    </submittedName>
</protein>
<dbReference type="EMBL" id="JACXVP010000006">
    <property type="protein sequence ID" value="KAG5602926.1"/>
    <property type="molecule type" value="Genomic_DNA"/>
</dbReference>
<evidence type="ECO:0000313" key="2">
    <source>
        <dbReference type="EMBL" id="KAG5602883.1"/>
    </source>
</evidence>
<evidence type="ECO:0000313" key="3">
    <source>
        <dbReference type="EMBL" id="KAG5602926.1"/>
    </source>
</evidence>
<dbReference type="Proteomes" id="UP000824120">
    <property type="component" value="Chromosome 10"/>
</dbReference>
<name>A0A9J5YVM6_SOLCO</name>
<dbReference type="Proteomes" id="UP000824120">
    <property type="component" value="Chromosome 6"/>
</dbReference>
<comment type="caution">
    <text evidence="3">The sequence shown here is derived from an EMBL/GenBank/DDBJ whole genome shotgun (WGS) entry which is preliminary data.</text>
</comment>
<accession>A0A9J5YVM6</accession>
<dbReference type="AlphaFoldDB" id="A0A9J5YVM6"/>
<evidence type="ECO:0000313" key="4">
    <source>
        <dbReference type="Proteomes" id="UP000824120"/>
    </source>
</evidence>
<keyword evidence="4" id="KW-1185">Reference proteome</keyword>
<dbReference type="EMBL" id="JACXVP010000010">
    <property type="protein sequence ID" value="KAG5579236.1"/>
    <property type="molecule type" value="Genomic_DNA"/>
</dbReference>
<reference evidence="3 4" key="1">
    <citation type="submission" date="2020-09" db="EMBL/GenBank/DDBJ databases">
        <title>De no assembly of potato wild relative species, Solanum commersonii.</title>
        <authorList>
            <person name="Cho K."/>
        </authorList>
    </citation>
    <scope>NUCLEOTIDE SEQUENCE [LARGE SCALE GENOMIC DNA]</scope>
    <source>
        <strain evidence="3">LZ3.2</strain>
        <tissue evidence="3">Leaf</tissue>
    </source>
</reference>